<feature type="domain" description="SbsA Ig-like" evidence="3">
    <location>
        <begin position="160"/>
        <end position="241"/>
    </location>
</feature>
<dbReference type="InterPro" id="IPR014755">
    <property type="entry name" value="Cu-Rt/internalin_Ig-like"/>
</dbReference>
<evidence type="ECO:0000256" key="2">
    <source>
        <dbReference type="SAM" id="SignalP"/>
    </source>
</evidence>
<keyword evidence="1 2" id="KW-0732">Signal</keyword>
<dbReference type="OrthoDB" id="2781053at2"/>
<dbReference type="InterPro" id="IPR025748">
    <property type="entry name" value="PrcB_C_dom"/>
</dbReference>
<feature type="domain" description="PrcB C-terminal" evidence="4">
    <location>
        <begin position="71"/>
        <end position="124"/>
    </location>
</feature>
<feature type="signal peptide" evidence="2">
    <location>
        <begin position="1"/>
        <end position="26"/>
    </location>
</feature>
<sequence length="250" mass="28603">MRKIKFLAASMVLALMFMLNGHSTYANQQGNDNHFMKFTVLQVEDLSKEEKQFVDEVKTMKGIYQKDDLYVIALGPKPTAGYTLNFVKQKESWEQIMLYFKETKPDPEAMNAEVITYPYIVAKMAKPKTVSLSFLDSETSEELIGEPVKEIDVWEMRPDIAKDKKWVVKFNQELDPNTITTDNIYVKEYGTLENIPLTKAILSKDKKSVTLVPDENFKTGGRYQIIINPDIKGKNGLNMLKGIIVPFTVK</sequence>
<dbReference type="AlphaFoldDB" id="A0A370GGX4"/>
<name>A0A370GGX4_9BACI</name>
<protein>
    <submittedName>
        <fullName evidence="5">Ig-like domain-containing protein</fullName>
    </submittedName>
</protein>
<feature type="chain" id="PRO_5038567571" evidence="2">
    <location>
        <begin position="27"/>
        <end position="250"/>
    </location>
</feature>
<proteinExistence type="predicted"/>
<comment type="caution">
    <text evidence="5">The sequence shown here is derived from an EMBL/GenBank/DDBJ whole genome shotgun (WGS) entry which is preliminary data.</text>
</comment>
<evidence type="ECO:0000313" key="5">
    <source>
        <dbReference type="EMBL" id="RDI41634.1"/>
    </source>
</evidence>
<evidence type="ECO:0000256" key="1">
    <source>
        <dbReference type="ARBA" id="ARBA00022729"/>
    </source>
</evidence>
<reference evidence="5 6" key="1">
    <citation type="submission" date="2018-07" db="EMBL/GenBank/DDBJ databases">
        <title>Genomic Encyclopedia of Type Strains, Phase IV (KMG-IV): sequencing the most valuable type-strain genomes for metagenomic binning, comparative biology and taxonomic classification.</title>
        <authorList>
            <person name="Goeker M."/>
        </authorList>
    </citation>
    <scope>NUCLEOTIDE SEQUENCE [LARGE SCALE GENOMIC DNA]</scope>
    <source>
        <strain evidence="5 6">DSM 25281</strain>
    </source>
</reference>
<dbReference type="RefSeq" id="WP_158538375.1">
    <property type="nucleotide sequence ID" value="NZ_QQAY01000007.1"/>
</dbReference>
<accession>A0A370GGX4</accession>
<organism evidence="5 6">
    <name type="scientific">Falsibacillus pallidus</name>
    <dbReference type="NCBI Taxonomy" id="493781"/>
    <lineage>
        <taxon>Bacteria</taxon>
        <taxon>Bacillati</taxon>
        <taxon>Bacillota</taxon>
        <taxon>Bacilli</taxon>
        <taxon>Bacillales</taxon>
        <taxon>Bacillaceae</taxon>
        <taxon>Falsibacillus</taxon>
    </lineage>
</organism>
<dbReference type="Pfam" id="PF13205">
    <property type="entry name" value="Big_5"/>
    <property type="match status" value="1"/>
</dbReference>
<evidence type="ECO:0000259" key="4">
    <source>
        <dbReference type="Pfam" id="PF14343"/>
    </source>
</evidence>
<keyword evidence="6" id="KW-1185">Reference proteome</keyword>
<dbReference type="Proteomes" id="UP000255326">
    <property type="component" value="Unassembled WGS sequence"/>
</dbReference>
<dbReference type="Pfam" id="PF14343">
    <property type="entry name" value="PrcB_C"/>
    <property type="match status" value="1"/>
</dbReference>
<dbReference type="InterPro" id="IPR032812">
    <property type="entry name" value="SbsA_Ig"/>
</dbReference>
<evidence type="ECO:0000313" key="6">
    <source>
        <dbReference type="Proteomes" id="UP000255326"/>
    </source>
</evidence>
<evidence type="ECO:0000259" key="3">
    <source>
        <dbReference type="Pfam" id="PF13205"/>
    </source>
</evidence>
<dbReference type="Gene3D" id="2.60.40.1220">
    <property type="match status" value="1"/>
</dbReference>
<gene>
    <name evidence="5" type="ORF">DFR59_10788</name>
</gene>
<dbReference type="EMBL" id="QQAY01000007">
    <property type="protein sequence ID" value="RDI41634.1"/>
    <property type="molecule type" value="Genomic_DNA"/>
</dbReference>